<dbReference type="SUPFAM" id="SSF52540">
    <property type="entry name" value="P-loop containing nucleoside triphosphate hydrolases"/>
    <property type="match status" value="1"/>
</dbReference>
<dbReference type="SMART" id="SM00490">
    <property type="entry name" value="HELICc"/>
    <property type="match status" value="1"/>
</dbReference>
<evidence type="ECO:0000256" key="5">
    <source>
        <dbReference type="ARBA" id="ARBA00038437"/>
    </source>
</evidence>
<gene>
    <name evidence="11" type="ORF">EXY23_04270</name>
</gene>
<dbReference type="InterPro" id="IPR011545">
    <property type="entry name" value="DEAD/DEAH_box_helicase_dom"/>
</dbReference>
<dbReference type="GO" id="GO:0003724">
    <property type="term" value="F:RNA helicase activity"/>
    <property type="evidence" value="ECO:0007669"/>
    <property type="project" value="InterPro"/>
</dbReference>
<evidence type="ECO:0000259" key="8">
    <source>
        <dbReference type="PROSITE" id="PS51192"/>
    </source>
</evidence>
<dbReference type="AlphaFoldDB" id="A0A4R4DS30"/>
<dbReference type="CDD" id="cd18787">
    <property type="entry name" value="SF2_C_DEAD"/>
    <property type="match status" value="1"/>
</dbReference>
<dbReference type="GO" id="GO:0005524">
    <property type="term" value="F:ATP binding"/>
    <property type="evidence" value="ECO:0007669"/>
    <property type="project" value="UniProtKB-KW"/>
</dbReference>
<dbReference type="Proteomes" id="UP000295023">
    <property type="component" value="Unassembled WGS sequence"/>
</dbReference>
<dbReference type="Gene3D" id="3.40.50.300">
    <property type="entry name" value="P-loop containing nucleotide triphosphate hydrolases"/>
    <property type="match status" value="2"/>
</dbReference>
<evidence type="ECO:0000256" key="4">
    <source>
        <dbReference type="ARBA" id="ARBA00022840"/>
    </source>
</evidence>
<dbReference type="SMART" id="SM00487">
    <property type="entry name" value="DEXDc"/>
    <property type="match status" value="1"/>
</dbReference>
<evidence type="ECO:0000256" key="2">
    <source>
        <dbReference type="ARBA" id="ARBA00022801"/>
    </source>
</evidence>
<feature type="domain" description="DEAD-box RNA helicase Q" evidence="10">
    <location>
        <begin position="2"/>
        <end position="30"/>
    </location>
</feature>
<proteinExistence type="inferred from homology"/>
<feature type="domain" description="Helicase ATP-binding" evidence="8">
    <location>
        <begin position="33"/>
        <end position="208"/>
    </location>
</feature>
<keyword evidence="4" id="KW-0067">ATP-binding</keyword>
<dbReference type="CDD" id="cd00268">
    <property type="entry name" value="DEADc"/>
    <property type="match status" value="1"/>
</dbReference>
<evidence type="ECO:0000259" key="10">
    <source>
        <dbReference type="PROSITE" id="PS51195"/>
    </source>
</evidence>
<feature type="domain" description="Helicase C-terminal" evidence="9">
    <location>
        <begin position="219"/>
        <end position="382"/>
    </location>
</feature>
<feature type="short sequence motif" description="Q motif" evidence="6">
    <location>
        <begin position="2"/>
        <end position="30"/>
    </location>
</feature>
<organism evidence="11 12">
    <name type="scientific">Roseicella aquatilis</name>
    <dbReference type="NCBI Taxonomy" id="2527868"/>
    <lineage>
        <taxon>Bacteria</taxon>
        <taxon>Pseudomonadati</taxon>
        <taxon>Pseudomonadota</taxon>
        <taxon>Alphaproteobacteria</taxon>
        <taxon>Acetobacterales</taxon>
        <taxon>Roseomonadaceae</taxon>
        <taxon>Roseicella</taxon>
    </lineage>
</organism>
<keyword evidence="3 11" id="KW-0347">Helicase</keyword>
<accession>A0A4R4DS30</accession>
<dbReference type="GO" id="GO:0016787">
    <property type="term" value="F:hydrolase activity"/>
    <property type="evidence" value="ECO:0007669"/>
    <property type="project" value="UniProtKB-KW"/>
</dbReference>
<dbReference type="Pfam" id="PF00271">
    <property type="entry name" value="Helicase_C"/>
    <property type="match status" value="1"/>
</dbReference>
<evidence type="ECO:0000256" key="1">
    <source>
        <dbReference type="ARBA" id="ARBA00022741"/>
    </source>
</evidence>
<feature type="compositionally biased region" description="Low complexity" evidence="7">
    <location>
        <begin position="443"/>
        <end position="463"/>
    </location>
</feature>
<evidence type="ECO:0000256" key="6">
    <source>
        <dbReference type="PROSITE-ProRule" id="PRU00552"/>
    </source>
</evidence>
<dbReference type="InterPro" id="IPR027417">
    <property type="entry name" value="P-loop_NTPase"/>
</dbReference>
<dbReference type="InterPro" id="IPR014014">
    <property type="entry name" value="RNA_helicase_DEAD_Q_motif"/>
</dbReference>
<feature type="compositionally biased region" description="Gly residues" evidence="7">
    <location>
        <begin position="392"/>
        <end position="422"/>
    </location>
</feature>
<sequence length="499" mass="52930">MTTFTDLGLAAPLLRALDDAGYTTPTPIQAQAIPTVLAGQDLLGIAQTGTGKTAAFSLPILQRLDAKGGRPPRGGCRALVLSPTRELCSQIADNVRAYGAHLGLSVAVIFGGVPHGPQRRALGQGIDILVATPGRLQDHLDAGTARLDRVEVLVLDEADQMLDKGFLPAIRRLVKVLPTQRQTLFFSATMPTEIGRLANELLRDPARVEVAPVATTAERVAQRVIHLEQGNKRRILADLLRAEGVGRTLVFSRTKHGADRVVKQLDQDGLAANAIHGNKSQGQRERALAEFKDGSAPILVATDIAARGIDVDGVTHVVQYDLPEVPETYVHRIGRTARAGASGEAVALVSAEDLDKLWAVEKLIRQVIPAEDQRDDKTRSLAKPGLLQRQGAGNGQGKGRGQPGRGHAAGGRGQPGAHGGQRQGQPRQPQGQGQGTGTGGRPQGQPKPAQPQAAGQQRPQGGEAARRRAGGGDAPRRDRDAFRNGDFRDNAPAFLTRGR</sequence>
<dbReference type="OrthoDB" id="9805696at2"/>
<keyword evidence="2" id="KW-0378">Hydrolase</keyword>
<evidence type="ECO:0000256" key="7">
    <source>
        <dbReference type="SAM" id="MobiDB-lite"/>
    </source>
</evidence>
<name>A0A4R4DS30_9PROT</name>
<reference evidence="11 12" key="1">
    <citation type="submission" date="2019-03" db="EMBL/GenBank/DDBJ databases">
        <title>Paracraurococcus aquatilis NE82 genome sequence.</title>
        <authorList>
            <person name="Zhao Y."/>
            <person name="Du Z."/>
        </authorList>
    </citation>
    <scope>NUCLEOTIDE SEQUENCE [LARGE SCALE GENOMIC DNA]</scope>
    <source>
        <strain evidence="11 12">NE82</strain>
    </source>
</reference>
<dbReference type="InterPro" id="IPR050079">
    <property type="entry name" value="DEAD_box_RNA_helicase"/>
</dbReference>
<dbReference type="PROSITE" id="PS51194">
    <property type="entry name" value="HELICASE_CTER"/>
    <property type="match status" value="1"/>
</dbReference>
<dbReference type="Pfam" id="PF00270">
    <property type="entry name" value="DEAD"/>
    <property type="match status" value="1"/>
</dbReference>
<feature type="region of interest" description="Disordered" evidence="7">
    <location>
        <begin position="372"/>
        <end position="499"/>
    </location>
</feature>
<comment type="similarity">
    <text evidence="5">Belongs to the DEAD box helicase family.</text>
</comment>
<dbReference type="GO" id="GO:0003676">
    <property type="term" value="F:nucleic acid binding"/>
    <property type="evidence" value="ECO:0007669"/>
    <property type="project" value="InterPro"/>
</dbReference>
<dbReference type="PROSITE" id="PS51192">
    <property type="entry name" value="HELICASE_ATP_BIND_1"/>
    <property type="match status" value="1"/>
</dbReference>
<evidence type="ECO:0000313" key="12">
    <source>
        <dbReference type="Proteomes" id="UP000295023"/>
    </source>
</evidence>
<dbReference type="EMBL" id="SKBM01000003">
    <property type="protein sequence ID" value="TCZ65394.1"/>
    <property type="molecule type" value="Genomic_DNA"/>
</dbReference>
<dbReference type="GO" id="GO:0005829">
    <property type="term" value="C:cytosol"/>
    <property type="evidence" value="ECO:0007669"/>
    <property type="project" value="TreeGrafter"/>
</dbReference>
<dbReference type="RefSeq" id="WP_132284906.1">
    <property type="nucleotide sequence ID" value="NZ_SKBM01000003.1"/>
</dbReference>
<evidence type="ECO:0000313" key="11">
    <source>
        <dbReference type="EMBL" id="TCZ65394.1"/>
    </source>
</evidence>
<dbReference type="PANTHER" id="PTHR47959:SF13">
    <property type="entry name" value="ATP-DEPENDENT RNA HELICASE RHLE"/>
    <property type="match status" value="1"/>
</dbReference>
<keyword evidence="12" id="KW-1185">Reference proteome</keyword>
<evidence type="ECO:0000256" key="3">
    <source>
        <dbReference type="ARBA" id="ARBA00022806"/>
    </source>
</evidence>
<dbReference type="PANTHER" id="PTHR47959">
    <property type="entry name" value="ATP-DEPENDENT RNA HELICASE RHLE-RELATED"/>
    <property type="match status" value="1"/>
</dbReference>
<dbReference type="InterPro" id="IPR044742">
    <property type="entry name" value="DEAD/DEAH_RhlB"/>
</dbReference>
<comment type="caution">
    <text evidence="11">The sequence shown here is derived from an EMBL/GenBank/DDBJ whole genome shotgun (WGS) entry which is preliminary data.</text>
</comment>
<feature type="compositionally biased region" description="Gly residues" evidence="7">
    <location>
        <begin position="432"/>
        <end position="442"/>
    </location>
</feature>
<keyword evidence="1" id="KW-0547">Nucleotide-binding</keyword>
<feature type="compositionally biased region" description="Basic and acidic residues" evidence="7">
    <location>
        <begin position="474"/>
        <end position="489"/>
    </location>
</feature>
<protein>
    <submittedName>
        <fullName evidence="11">DEAD/DEAH box helicase</fullName>
    </submittedName>
</protein>
<dbReference type="InterPro" id="IPR014001">
    <property type="entry name" value="Helicase_ATP-bd"/>
</dbReference>
<dbReference type="InterPro" id="IPR001650">
    <property type="entry name" value="Helicase_C-like"/>
</dbReference>
<evidence type="ECO:0000259" key="9">
    <source>
        <dbReference type="PROSITE" id="PS51194"/>
    </source>
</evidence>
<dbReference type="PROSITE" id="PS51195">
    <property type="entry name" value="Q_MOTIF"/>
    <property type="match status" value="1"/>
</dbReference>